<dbReference type="CDD" id="cd11292">
    <property type="entry name" value="gelsolin_S3_like"/>
    <property type="match status" value="1"/>
</dbReference>
<sequence length="1202" mass="137397">MAATGVLPFVRGIDFTRNDFKDGKFPSNITDLSSLRWLRINKTNLDSVPYQLRNLSKLEHLSLVDNDLTNLRGDLASLSSLRVLNARHNKLKSSNISSEIFALEELTVVDFSQNELEKVPSSLENAKAILVLNLSHNNISTIPNQLFVNCVDILYLDLSYNKLETLPPQLRRLINLQTLVLDNNPMEHFQLRQLPALTELTSLSMRNTQRTNSNIPEKLDALVNLIELDLSYNEMNRVPDGLFSMCNLKRLNLGHNRIREIGSGIEVWSKMEVLNVSWNKMNAFPPQLCKLTCMKRLYLNSNEVDFEGIPSGIGKLHQLEVFMAADNNLEMIPEGLCRCGKLQRLILNNNRLVTLPEAVHLLTELKTLDVRNNKDLVMPPKPMAMQKGAGLEYYNIDFSLSHQLRLAGAAPQPGLTPDKPKSDPLARKMRLRRRRDGRDQEPDSDQKKILKGFTEITKKKQKKKAGKKDEEPLDLKPKKWKDELEKPALDYSDFFEEDVGQIPGVTIWEIENFVPNQLDEVLNGTFYEGDCYIVLQTVIDEQGGINWQIYYWIGNKATLDKKACSAIHAVHLRNFLGAETRTVREEQGDESDAFLDIFVTSDVSYIEGARTASGFFTIEDAEFVKRLYRCSGTKNLHLEAVDVKPGSLDSRYVYLLDMGKMIYIWYGTKSKSVTRSKTRLLAEKINKNERKNESQIVMFQPKMESFGFWDGIGCPNGQPPETVEAWMIEDDSRKPILYKVGLGMGYLELPQVEIPRAGMSPDLLDTKGVYILDCISDLFVWIGKKSTRLVRAAALKLSQEILNMIQRPATAAVTKSLEGWEISGSSKTKVWAGCGRDVDSRGGTFRADAEGRPRATRVMRDGHSVMHSGSRNCVAVDDITVTSVFTRQVDLSALFMPRQPAMTTEEADALMEEWNEDLDGMEAFVLEGKKFVRLPEEELGHFQSGDCYVFLCRYWVPRELDESEEKEEQEQEPEDDYQCVVYFWQGRDASNMGWLTFTFSLQKKFESLFGEKLEVVRMHQQQENLKFLSHFKRRFVIHQGKRKEVVPAGGRIPPKLYHLRANGCPLCMRCIQVTPTAFMLNSEFCYIMIIPFDNTDTNGIIYVWEGNSADPAEITLAEDITRDIFNKNKQYTVTVLEEGQEPENFFWVALGGKKAYETVYVQNMRVKQRDRPRKLLLTLKTKESRKFTKCFHGWGKYKKPMA</sequence>
<protein>
    <submittedName>
        <fullName evidence="6">Protein flightless-1-like</fullName>
    </submittedName>
</protein>
<dbReference type="SUPFAM" id="SSF52058">
    <property type="entry name" value="L domain-like"/>
    <property type="match status" value="2"/>
</dbReference>
<feature type="compositionally biased region" description="Basic and acidic residues" evidence="3">
    <location>
        <begin position="436"/>
        <end position="448"/>
    </location>
</feature>
<keyword evidence="5" id="KW-1185">Reference proteome</keyword>
<feature type="domain" description="Gelsolin-like" evidence="4">
    <location>
        <begin position="759"/>
        <end position="813"/>
    </location>
</feature>
<dbReference type="RefSeq" id="XP_014670701.1">
    <property type="nucleotide sequence ID" value="XM_014815215.1"/>
</dbReference>
<dbReference type="InterPro" id="IPR007123">
    <property type="entry name" value="Gelsolin-like_dom"/>
</dbReference>
<dbReference type="GeneID" id="106811548"/>
<keyword evidence="1" id="KW-0433">Leucine-rich repeat</keyword>
<feature type="domain" description="Gelsolin-like" evidence="4">
    <location>
        <begin position="639"/>
        <end position="697"/>
    </location>
</feature>
<dbReference type="CDD" id="cd11290">
    <property type="entry name" value="gelsolin_S1_like"/>
    <property type="match status" value="1"/>
</dbReference>
<dbReference type="SMART" id="SM00369">
    <property type="entry name" value="LRR_TYP"/>
    <property type="match status" value="10"/>
</dbReference>
<dbReference type="InterPro" id="IPR032675">
    <property type="entry name" value="LRR_dom_sf"/>
</dbReference>
<dbReference type="SUPFAM" id="SSF55753">
    <property type="entry name" value="Actin depolymerizing proteins"/>
    <property type="match status" value="5"/>
</dbReference>
<dbReference type="SMART" id="SM00262">
    <property type="entry name" value="GEL"/>
    <property type="match status" value="5"/>
</dbReference>
<feature type="domain" description="Gelsolin-like" evidence="4">
    <location>
        <begin position="1079"/>
        <end position="1145"/>
    </location>
</feature>
<evidence type="ECO:0000259" key="4">
    <source>
        <dbReference type="Pfam" id="PF00626"/>
    </source>
</evidence>
<dbReference type="PRINTS" id="PR00597">
    <property type="entry name" value="GELSOLIN"/>
</dbReference>
<organism evidence="5 6">
    <name type="scientific">Priapulus caudatus</name>
    <name type="common">Priapulid worm</name>
    <dbReference type="NCBI Taxonomy" id="37621"/>
    <lineage>
        <taxon>Eukaryota</taxon>
        <taxon>Metazoa</taxon>
        <taxon>Ecdysozoa</taxon>
        <taxon>Scalidophora</taxon>
        <taxon>Priapulida</taxon>
        <taxon>Priapulimorpha</taxon>
        <taxon>Priapulimorphida</taxon>
        <taxon>Priapulidae</taxon>
        <taxon>Priapulus</taxon>
    </lineage>
</organism>
<dbReference type="CDD" id="cd11280">
    <property type="entry name" value="gelsolin_like"/>
    <property type="match status" value="2"/>
</dbReference>
<dbReference type="Pfam" id="PF00626">
    <property type="entry name" value="Gelsolin"/>
    <property type="match status" value="4"/>
</dbReference>
<dbReference type="SMART" id="SM00365">
    <property type="entry name" value="LRR_SD22"/>
    <property type="match status" value="5"/>
</dbReference>
<proteinExistence type="predicted"/>
<name>A0ABM1EET0_PRICU</name>
<dbReference type="CDD" id="cd11288">
    <property type="entry name" value="gelsolin_S5_like"/>
    <property type="match status" value="1"/>
</dbReference>
<reference evidence="6" key="1">
    <citation type="submission" date="2025-08" db="UniProtKB">
        <authorList>
            <consortium name="RefSeq"/>
        </authorList>
    </citation>
    <scope>IDENTIFICATION</scope>
</reference>
<keyword evidence="2" id="KW-0677">Repeat</keyword>
<evidence type="ECO:0000256" key="1">
    <source>
        <dbReference type="ARBA" id="ARBA00022614"/>
    </source>
</evidence>
<evidence type="ECO:0000256" key="3">
    <source>
        <dbReference type="SAM" id="MobiDB-lite"/>
    </source>
</evidence>
<dbReference type="InterPro" id="IPR029006">
    <property type="entry name" value="ADF-H/Gelsolin-like_dom_sf"/>
</dbReference>
<feature type="domain" description="Gelsolin-like" evidence="4">
    <location>
        <begin position="523"/>
        <end position="595"/>
    </location>
</feature>
<evidence type="ECO:0000313" key="5">
    <source>
        <dbReference type="Proteomes" id="UP000695022"/>
    </source>
</evidence>
<evidence type="ECO:0000256" key="2">
    <source>
        <dbReference type="ARBA" id="ARBA00022737"/>
    </source>
</evidence>
<accession>A0ABM1EET0</accession>
<feature type="region of interest" description="Disordered" evidence="3">
    <location>
        <begin position="409"/>
        <end position="452"/>
    </location>
</feature>
<dbReference type="InterPro" id="IPR001611">
    <property type="entry name" value="Leu-rich_rpt"/>
</dbReference>
<dbReference type="InterPro" id="IPR007122">
    <property type="entry name" value="Villin/Gelsolin"/>
</dbReference>
<dbReference type="Pfam" id="PF13855">
    <property type="entry name" value="LRR_8"/>
    <property type="match status" value="1"/>
</dbReference>
<evidence type="ECO:0000313" key="6">
    <source>
        <dbReference type="RefSeq" id="XP_014670701.1"/>
    </source>
</evidence>
<dbReference type="InterPro" id="IPR003591">
    <property type="entry name" value="Leu-rich_rpt_typical-subtyp"/>
</dbReference>
<dbReference type="Gene3D" id="3.40.20.10">
    <property type="entry name" value="Severin"/>
    <property type="match status" value="5"/>
</dbReference>
<gene>
    <name evidence="6" type="primary">LOC106811548</name>
</gene>
<dbReference type="PANTHER" id="PTHR11977">
    <property type="entry name" value="VILLIN"/>
    <property type="match status" value="1"/>
</dbReference>
<dbReference type="Proteomes" id="UP000695022">
    <property type="component" value="Unplaced"/>
</dbReference>
<dbReference type="Gene3D" id="3.80.10.10">
    <property type="entry name" value="Ribonuclease Inhibitor"/>
    <property type="match status" value="3"/>
</dbReference>
<dbReference type="PANTHER" id="PTHR11977:SF51">
    <property type="entry name" value="PROTEIN FLIGHTLESS-1 HOMOLOG"/>
    <property type="match status" value="1"/>
</dbReference>
<dbReference type="PROSITE" id="PS51450">
    <property type="entry name" value="LRR"/>
    <property type="match status" value="4"/>
</dbReference>